<protein>
    <recommendedName>
        <fullName evidence="1">Aminoglycoside phosphotransferase domain-containing protein</fullName>
    </recommendedName>
</protein>
<dbReference type="InterPro" id="IPR002575">
    <property type="entry name" value="Aminoglycoside_PTrfase"/>
</dbReference>
<dbReference type="Gene3D" id="3.90.1200.10">
    <property type="match status" value="1"/>
</dbReference>
<feature type="domain" description="Aminoglycoside phosphotransferase" evidence="1">
    <location>
        <begin position="16"/>
        <end position="221"/>
    </location>
</feature>
<dbReference type="SUPFAM" id="SSF56112">
    <property type="entry name" value="Protein kinase-like (PK-like)"/>
    <property type="match status" value="1"/>
</dbReference>
<dbReference type="KEGG" id="slc:SL103_19855"/>
<accession>A0A1D7VN81</accession>
<reference evidence="2 3" key="1">
    <citation type="submission" date="2016-09" db="EMBL/GenBank/DDBJ databases">
        <title>Complete genome sequencing of Streptomyces lydicus 103 and metabolic pathways analysis of antibiotic biosynthesis.</title>
        <authorList>
            <person name="Jia N."/>
            <person name="Ding M.-Z."/>
            <person name="Gao F."/>
            <person name="Yuan Y.-J."/>
        </authorList>
    </citation>
    <scope>NUCLEOTIDE SEQUENCE [LARGE SCALE GENOMIC DNA]</scope>
    <source>
        <strain evidence="2 3">103</strain>
    </source>
</reference>
<dbReference type="EMBL" id="CP017157">
    <property type="protein sequence ID" value="AOP48181.1"/>
    <property type="molecule type" value="Genomic_DNA"/>
</dbReference>
<dbReference type="RefSeq" id="WP_069570316.1">
    <property type="nucleotide sequence ID" value="NZ_CP017157.1"/>
</dbReference>
<dbReference type="InterPro" id="IPR011009">
    <property type="entry name" value="Kinase-like_dom_sf"/>
</dbReference>
<keyword evidence="3" id="KW-1185">Reference proteome</keyword>
<proteinExistence type="predicted"/>
<dbReference type="OrthoDB" id="3383851at2"/>
<dbReference type="Proteomes" id="UP000094094">
    <property type="component" value="Chromosome"/>
</dbReference>
<dbReference type="AlphaFoldDB" id="A0A1D7VN81"/>
<sequence>MTALRSTHQLHLTDGVVTKRFTSWGHGEALREWRGLTLLHRYAPGTAPAPLTAALDAEPPEVTMSRIDGTPLRGTVVSRPALRALARALSAVHRAVPGQVVAATPTGAWHARRVDTHVRDRLARRPDGSWEPVVREALAAGKRWLACARLEAVSGADAVHPVFGLTDGNIANYLYDGDRVRLVDFEDAGRSDRAFELAEIGSHLSTWVDSTFDVDFFLGRFPLTEAESARIGHLRRLNALWWLGKLLSDNGTPRRNPPGTAERQAERVLALL</sequence>
<gene>
    <name evidence="2" type="ORF">SL103_19855</name>
</gene>
<evidence type="ECO:0000313" key="2">
    <source>
        <dbReference type="EMBL" id="AOP48181.1"/>
    </source>
</evidence>
<dbReference type="Pfam" id="PF01636">
    <property type="entry name" value="APH"/>
    <property type="match status" value="1"/>
</dbReference>
<evidence type="ECO:0000313" key="3">
    <source>
        <dbReference type="Proteomes" id="UP000094094"/>
    </source>
</evidence>
<name>A0A1D7VN81_9ACTN</name>
<evidence type="ECO:0000259" key="1">
    <source>
        <dbReference type="Pfam" id="PF01636"/>
    </source>
</evidence>
<organism evidence="2 3">
    <name type="scientific">Streptomyces lydicus</name>
    <dbReference type="NCBI Taxonomy" id="47763"/>
    <lineage>
        <taxon>Bacteria</taxon>
        <taxon>Bacillati</taxon>
        <taxon>Actinomycetota</taxon>
        <taxon>Actinomycetes</taxon>
        <taxon>Kitasatosporales</taxon>
        <taxon>Streptomycetaceae</taxon>
        <taxon>Streptomyces</taxon>
    </lineage>
</organism>